<accession>A0A9X0BZN1</accession>
<dbReference type="Proteomes" id="UP001148312">
    <property type="component" value="Unassembled WGS sequence"/>
</dbReference>
<dbReference type="GeneID" id="81623117"/>
<protein>
    <submittedName>
        <fullName evidence="1">Uncharacterized protein</fullName>
    </submittedName>
</protein>
<proteinExistence type="predicted"/>
<name>A0A9X0BZN1_9EURO</name>
<evidence type="ECO:0000313" key="2">
    <source>
        <dbReference type="Proteomes" id="UP001148312"/>
    </source>
</evidence>
<evidence type="ECO:0000313" key="1">
    <source>
        <dbReference type="EMBL" id="KAJ5491699.1"/>
    </source>
</evidence>
<comment type="caution">
    <text evidence="1">The sequence shown here is derived from an EMBL/GenBank/DDBJ whole genome shotgun (WGS) entry which is preliminary data.</text>
</comment>
<keyword evidence="2" id="KW-1185">Reference proteome</keyword>
<gene>
    <name evidence="1" type="ORF">N7539_003266</name>
</gene>
<dbReference type="AlphaFoldDB" id="A0A9X0BZN1"/>
<organism evidence="1 2">
    <name type="scientific">Penicillium diatomitis</name>
    <dbReference type="NCBI Taxonomy" id="2819901"/>
    <lineage>
        <taxon>Eukaryota</taxon>
        <taxon>Fungi</taxon>
        <taxon>Dikarya</taxon>
        <taxon>Ascomycota</taxon>
        <taxon>Pezizomycotina</taxon>
        <taxon>Eurotiomycetes</taxon>
        <taxon>Eurotiomycetidae</taxon>
        <taxon>Eurotiales</taxon>
        <taxon>Aspergillaceae</taxon>
        <taxon>Penicillium</taxon>
    </lineage>
</organism>
<reference evidence="1" key="1">
    <citation type="submission" date="2022-12" db="EMBL/GenBank/DDBJ databases">
        <authorList>
            <person name="Petersen C."/>
        </authorList>
    </citation>
    <scope>NUCLEOTIDE SEQUENCE</scope>
    <source>
        <strain evidence="1">IBT 30728</strain>
    </source>
</reference>
<dbReference type="EMBL" id="JAPWDQ010000003">
    <property type="protein sequence ID" value="KAJ5491699.1"/>
    <property type="molecule type" value="Genomic_DNA"/>
</dbReference>
<reference evidence="1" key="2">
    <citation type="journal article" date="2023" name="IMA Fungus">
        <title>Comparative genomic study of the Penicillium genus elucidates a diverse pangenome and 15 lateral gene transfer events.</title>
        <authorList>
            <person name="Petersen C."/>
            <person name="Sorensen T."/>
            <person name="Nielsen M.R."/>
            <person name="Sondergaard T.E."/>
            <person name="Sorensen J.L."/>
            <person name="Fitzpatrick D.A."/>
            <person name="Frisvad J.C."/>
            <person name="Nielsen K.L."/>
        </authorList>
    </citation>
    <scope>NUCLEOTIDE SEQUENCE</scope>
    <source>
        <strain evidence="1">IBT 30728</strain>
    </source>
</reference>
<dbReference type="RefSeq" id="XP_056792827.1">
    <property type="nucleotide sequence ID" value="XM_056932868.1"/>
</dbReference>
<sequence>MPESTDCLQPPLTPAQRSIVKSYGGWSMFLRSFGLKPWNDEDAEEGLRILKALLEDDDDDGDDE</sequence>